<protein>
    <submittedName>
        <fullName evidence="1">Uncharacterized protein</fullName>
    </submittedName>
</protein>
<proteinExistence type="predicted"/>
<reference evidence="1" key="1">
    <citation type="submission" date="2022-12" db="EMBL/GenBank/DDBJ databases">
        <authorList>
            <person name="Alioto T."/>
            <person name="Alioto T."/>
            <person name="Gomez Garrido J."/>
        </authorList>
    </citation>
    <scope>NUCLEOTIDE SEQUENCE</scope>
</reference>
<name>A0AA35NSD2_9SAUR</name>
<keyword evidence="2" id="KW-1185">Reference proteome</keyword>
<feature type="non-terminal residue" evidence="1">
    <location>
        <position position="1"/>
    </location>
</feature>
<gene>
    <name evidence="1" type="ORF">PODLI_1B028776</name>
</gene>
<organism evidence="1 2">
    <name type="scientific">Podarcis lilfordi</name>
    <name type="common">Lilford's wall lizard</name>
    <dbReference type="NCBI Taxonomy" id="74358"/>
    <lineage>
        <taxon>Eukaryota</taxon>
        <taxon>Metazoa</taxon>
        <taxon>Chordata</taxon>
        <taxon>Craniata</taxon>
        <taxon>Vertebrata</taxon>
        <taxon>Euteleostomi</taxon>
        <taxon>Lepidosauria</taxon>
        <taxon>Squamata</taxon>
        <taxon>Bifurcata</taxon>
        <taxon>Unidentata</taxon>
        <taxon>Episquamata</taxon>
        <taxon>Laterata</taxon>
        <taxon>Lacertibaenia</taxon>
        <taxon>Lacertidae</taxon>
        <taxon>Podarcis</taxon>
    </lineage>
</organism>
<dbReference type="AlphaFoldDB" id="A0AA35NSD2"/>
<dbReference type="Proteomes" id="UP001178461">
    <property type="component" value="Chromosome 1"/>
</dbReference>
<evidence type="ECO:0000313" key="1">
    <source>
        <dbReference type="EMBL" id="CAI5762056.1"/>
    </source>
</evidence>
<dbReference type="EMBL" id="OX395126">
    <property type="protein sequence ID" value="CAI5762056.1"/>
    <property type="molecule type" value="Genomic_DNA"/>
</dbReference>
<sequence>VWHFKYLVVICVAPPSEHGSLQNSSFREQGFASTHPNPTILNPQKLIAFPNPHMNLTFRRSIH</sequence>
<accession>A0AA35NSD2</accession>
<evidence type="ECO:0000313" key="2">
    <source>
        <dbReference type="Proteomes" id="UP001178461"/>
    </source>
</evidence>